<protein>
    <submittedName>
        <fullName evidence="1">Uncharacterized protein</fullName>
    </submittedName>
</protein>
<evidence type="ECO:0000313" key="2">
    <source>
        <dbReference type="Proteomes" id="UP001151699"/>
    </source>
</evidence>
<dbReference type="AlphaFoldDB" id="A0A9Q0RYW1"/>
<name>A0A9Q0RYW1_9DIPT</name>
<sequence>MWNPQQAQLRPRNSVDLV</sequence>
<keyword evidence="2" id="KW-1185">Reference proteome</keyword>
<reference evidence="1" key="1">
    <citation type="submission" date="2022-07" db="EMBL/GenBank/DDBJ databases">
        <authorList>
            <person name="Trinca V."/>
            <person name="Uliana J.V.C."/>
            <person name="Torres T.T."/>
            <person name="Ward R.J."/>
            <person name="Monesi N."/>
        </authorList>
    </citation>
    <scope>NUCLEOTIDE SEQUENCE</scope>
    <source>
        <strain evidence="1">HSMRA1968</strain>
        <tissue evidence="1">Whole embryos</tissue>
    </source>
</reference>
<gene>
    <name evidence="1" type="ORF">Bhyg_10307</name>
</gene>
<dbReference type="Proteomes" id="UP001151699">
    <property type="component" value="Chromosome X"/>
</dbReference>
<evidence type="ECO:0000313" key="1">
    <source>
        <dbReference type="EMBL" id="KAJ6637576.1"/>
    </source>
</evidence>
<organism evidence="1 2">
    <name type="scientific">Pseudolycoriella hygida</name>
    <dbReference type="NCBI Taxonomy" id="35572"/>
    <lineage>
        <taxon>Eukaryota</taxon>
        <taxon>Metazoa</taxon>
        <taxon>Ecdysozoa</taxon>
        <taxon>Arthropoda</taxon>
        <taxon>Hexapoda</taxon>
        <taxon>Insecta</taxon>
        <taxon>Pterygota</taxon>
        <taxon>Neoptera</taxon>
        <taxon>Endopterygota</taxon>
        <taxon>Diptera</taxon>
        <taxon>Nematocera</taxon>
        <taxon>Sciaroidea</taxon>
        <taxon>Sciaridae</taxon>
        <taxon>Pseudolycoriella</taxon>
    </lineage>
</organism>
<comment type="caution">
    <text evidence="1">The sequence shown here is derived from an EMBL/GenBank/DDBJ whole genome shotgun (WGS) entry which is preliminary data.</text>
</comment>
<proteinExistence type="predicted"/>
<accession>A0A9Q0RYW1</accession>
<dbReference type="EMBL" id="WJQU01000003">
    <property type="protein sequence ID" value="KAJ6637576.1"/>
    <property type="molecule type" value="Genomic_DNA"/>
</dbReference>